<dbReference type="RefSeq" id="WP_183971792.1">
    <property type="nucleotide sequence ID" value="NZ_JACIBY010000002.1"/>
</dbReference>
<dbReference type="Proteomes" id="UP000541352">
    <property type="component" value="Unassembled WGS sequence"/>
</dbReference>
<dbReference type="InterPro" id="IPR000792">
    <property type="entry name" value="Tscrpt_reg_LuxR_C"/>
</dbReference>
<dbReference type="GO" id="GO:0006355">
    <property type="term" value="P:regulation of DNA-templated transcription"/>
    <property type="evidence" value="ECO:0007669"/>
    <property type="project" value="InterPro"/>
</dbReference>
<dbReference type="Pfam" id="PF00196">
    <property type="entry name" value="GerE"/>
    <property type="match status" value="1"/>
</dbReference>
<comment type="caution">
    <text evidence="6">The sequence shown here is derived from an EMBL/GenBank/DDBJ whole genome shotgun (WGS) entry which is preliminary data.</text>
</comment>
<protein>
    <submittedName>
        <fullName evidence="6">DNA-binding NarL/FixJ family response regulator</fullName>
    </submittedName>
</protein>
<dbReference type="SMART" id="SM00421">
    <property type="entry name" value="HTH_LUXR"/>
    <property type="match status" value="1"/>
</dbReference>
<dbReference type="GO" id="GO:0003677">
    <property type="term" value="F:DNA binding"/>
    <property type="evidence" value="ECO:0007669"/>
    <property type="project" value="UniProtKB-KW"/>
</dbReference>
<dbReference type="PROSITE" id="PS00622">
    <property type="entry name" value="HTH_LUXR_1"/>
    <property type="match status" value="1"/>
</dbReference>
<keyword evidence="1 3" id="KW-0597">Phosphoprotein</keyword>
<dbReference type="PANTHER" id="PTHR43214">
    <property type="entry name" value="TWO-COMPONENT RESPONSE REGULATOR"/>
    <property type="match status" value="1"/>
</dbReference>
<dbReference type="Pfam" id="PF00072">
    <property type="entry name" value="Response_reg"/>
    <property type="match status" value="1"/>
</dbReference>
<dbReference type="InterPro" id="IPR058245">
    <property type="entry name" value="NreC/VraR/RcsB-like_REC"/>
</dbReference>
<evidence type="ECO:0000256" key="1">
    <source>
        <dbReference type="ARBA" id="ARBA00022553"/>
    </source>
</evidence>
<sequence length="212" mass="23548">MATSLLIFEDNNQLRQSLQLLLNDGMFFSVKAAFENCLRAAEEVLLHEPDLVIMDIDMPGRSGVEGLKAIKAVRPATKIIMFTVFDDDEQIFECICAGADGYLLKHTPPARLMAALQEAMEGGSPMSPQVANKIFHYFRQASKPAPDYNLSEREKEILQLLIKGNGYKMIAAECFISLDTVKKHLKNIYTKLHVSCGTEAVAKALKEKIVAV</sequence>
<evidence type="ECO:0000313" key="6">
    <source>
        <dbReference type="EMBL" id="MBB3837014.1"/>
    </source>
</evidence>
<dbReference type="InterPro" id="IPR016032">
    <property type="entry name" value="Sig_transdc_resp-reg_C-effctor"/>
</dbReference>
<dbReference type="InterPro" id="IPR039420">
    <property type="entry name" value="WalR-like"/>
</dbReference>
<evidence type="ECO:0000256" key="2">
    <source>
        <dbReference type="ARBA" id="ARBA00023125"/>
    </source>
</evidence>
<dbReference type="PROSITE" id="PS50110">
    <property type="entry name" value="RESPONSE_REGULATORY"/>
    <property type="match status" value="1"/>
</dbReference>
<proteinExistence type="predicted"/>
<feature type="domain" description="HTH luxR-type" evidence="4">
    <location>
        <begin position="143"/>
        <end position="208"/>
    </location>
</feature>
<dbReference type="InterPro" id="IPR011006">
    <property type="entry name" value="CheY-like_superfamily"/>
</dbReference>
<keyword evidence="2 6" id="KW-0238">DNA-binding</keyword>
<evidence type="ECO:0000313" key="7">
    <source>
        <dbReference type="Proteomes" id="UP000541352"/>
    </source>
</evidence>
<organism evidence="6 7">
    <name type="scientific">Runella defluvii</name>
    <dbReference type="NCBI Taxonomy" id="370973"/>
    <lineage>
        <taxon>Bacteria</taxon>
        <taxon>Pseudomonadati</taxon>
        <taxon>Bacteroidota</taxon>
        <taxon>Cytophagia</taxon>
        <taxon>Cytophagales</taxon>
        <taxon>Spirosomataceae</taxon>
        <taxon>Runella</taxon>
    </lineage>
</organism>
<gene>
    <name evidence="6" type="ORF">FHS57_001008</name>
</gene>
<accession>A0A7W6ENY2</accession>
<dbReference type="Gene3D" id="3.40.50.2300">
    <property type="match status" value="1"/>
</dbReference>
<evidence type="ECO:0000259" key="4">
    <source>
        <dbReference type="PROSITE" id="PS50043"/>
    </source>
</evidence>
<dbReference type="CDD" id="cd06170">
    <property type="entry name" value="LuxR_C_like"/>
    <property type="match status" value="1"/>
</dbReference>
<feature type="domain" description="Response regulatory" evidence="5">
    <location>
        <begin position="4"/>
        <end position="120"/>
    </location>
</feature>
<dbReference type="PROSITE" id="PS50043">
    <property type="entry name" value="HTH_LUXR_2"/>
    <property type="match status" value="1"/>
</dbReference>
<dbReference type="GO" id="GO:0000160">
    <property type="term" value="P:phosphorelay signal transduction system"/>
    <property type="evidence" value="ECO:0007669"/>
    <property type="project" value="InterPro"/>
</dbReference>
<dbReference type="AlphaFoldDB" id="A0A7W6ENY2"/>
<keyword evidence="7" id="KW-1185">Reference proteome</keyword>
<dbReference type="SUPFAM" id="SSF52172">
    <property type="entry name" value="CheY-like"/>
    <property type="match status" value="1"/>
</dbReference>
<dbReference type="SMART" id="SM00448">
    <property type="entry name" value="REC"/>
    <property type="match status" value="1"/>
</dbReference>
<evidence type="ECO:0000256" key="3">
    <source>
        <dbReference type="PROSITE-ProRule" id="PRU00169"/>
    </source>
</evidence>
<dbReference type="SUPFAM" id="SSF46894">
    <property type="entry name" value="C-terminal effector domain of the bipartite response regulators"/>
    <property type="match status" value="1"/>
</dbReference>
<dbReference type="PANTHER" id="PTHR43214:SF43">
    <property type="entry name" value="TWO-COMPONENT RESPONSE REGULATOR"/>
    <property type="match status" value="1"/>
</dbReference>
<dbReference type="CDD" id="cd17535">
    <property type="entry name" value="REC_NarL-like"/>
    <property type="match status" value="1"/>
</dbReference>
<dbReference type="InterPro" id="IPR001789">
    <property type="entry name" value="Sig_transdc_resp-reg_receiver"/>
</dbReference>
<dbReference type="PRINTS" id="PR00038">
    <property type="entry name" value="HTHLUXR"/>
</dbReference>
<feature type="modified residue" description="4-aspartylphosphate" evidence="3">
    <location>
        <position position="55"/>
    </location>
</feature>
<evidence type="ECO:0000259" key="5">
    <source>
        <dbReference type="PROSITE" id="PS50110"/>
    </source>
</evidence>
<name>A0A7W6ENY2_9BACT</name>
<dbReference type="EMBL" id="JACIBY010000002">
    <property type="protein sequence ID" value="MBB3837014.1"/>
    <property type="molecule type" value="Genomic_DNA"/>
</dbReference>
<reference evidence="6 7" key="1">
    <citation type="submission" date="2020-08" db="EMBL/GenBank/DDBJ databases">
        <title>Genomic Encyclopedia of Type Strains, Phase IV (KMG-IV): sequencing the most valuable type-strain genomes for metagenomic binning, comparative biology and taxonomic classification.</title>
        <authorList>
            <person name="Goeker M."/>
        </authorList>
    </citation>
    <scope>NUCLEOTIDE SEQUENCE [LARGE SCALE GENOMIC DNA]</scope>
    <source>
        <strain evidence="6 7">DSM 17976</strain>
    </source>
</reference>